<evidence type="ECO:0000259" key="9">
    <source>
        <dbReference type="PROSITE" id="PS50928"/>
    </source>
</evidence>
<evidence type="ECO:0000256" key="7">
    <source>
        <dbReference type="ARBA" id="ARBA00023136"/>
    </source>
</evidence>
<keyword evidence="2" id="KW-0813">Transport</keyword>
<evidence type="ECO:0000313" key="10">
    <source>
        <dbReference type="EMBL" id="PQO34330.1"/>
    </source>
</evidence>
<organism evidence="10 11">
    <name type="scientific">Blastopirellula marina</name>
    <dbReference type="NCBI Taxonomy" id="124"/>
    <lineage>
        <taxon>Bacteria</taxon>
        <taxon>Pseudomonadati</taxon>
        <taxon>Planctomycetota</taxon>
        <taxon>Planctomycetia</taxon>
        <taxon>Pirellulales</taxon>
        <taxon>Pirellulaceae</taxon>
        <taxon>Blastopirellula</taxon>
    </lineage>
</organism>
<keyword evidence="3" id="KW-1003">Cell membrane</keyword>
<dbReference type="InterPro" id="IPR035906">
    <property type="entry name" value="MetI-like_sf"/>
</dbReference>
<feature type="transmembrane region" description="Helical" evidence="8">
    <location>
        <begin position="126"/>
        <end position="145"/>
    </location>
</feature>
<keyword evidence="5 8" id="KW-0812">Transmembrane</keyword>
<dbReference type="AlphaFoldDB" id="A0A2S8FQK9"/>
<dbReference type="GO" id="GO:0055085">
    <property type="term" value="P:transmembrane transport"/>
    <property type="evidence" value="ECO:0007669"/>
    <property type="project" value="InterPro"/>
</dbReference>
<feature type="transmembrane region" description="Helical" evidence="8">
    <location>
        <begin position="268"/>
        <end position="291"/>
    </location>
</feature>
<feature type="transmembrane region" description="Helical" evidence="8">
    <location>
        <begin position="402"/>
        <end position="422"/>
    </location>
</feature>
<evidence type="ECO:0000256" key="4">
    <source>
        <dbReference type="ARBA" id="ARBA00022519"/>
    </source>
</evidence>
<evidence type="ECO:0000256" key="8">
    <source>
        <dbReference type="SAM" id="Phobius"/>
    </source>
</evidence>
<protein>
    <recommendedName>
        <fullName evidence="9">ABC transmembrane type-1 domain-containing protein</fullName>
    </recommendedName>
</protein>
<dbReference type="GO" id="GO:0005886">
    <property type="term" value="C:plasma membrane"/>
    <property type="evidence" value="ECO:0007669"/>
    <property type="project" value="UniProtKB-SubCell"/>
</dbReference>
<evidence type="ECO:0000256" key="6">
    <source>
        <dbReference type="ARBA" id="ARBA00022989"/>
    </source>
</evidence>
<feature type="transmembrane region" description="Helical" evidence="8">
    <location>
        <begin position="504"/>
        <end position="525"/>
    </location>
</feature>
<evidence type="ECO:0000256" key="2">
    <source>
        <dbReference type="ARBA" id="ARBA00022448"/>
    </source>
</evidence>
<dbReference type="InterPro" id="IPR000515">
    <property type="entry name" value="MetI-like"/>
</dbReference>
<dbReference type="CDD" id="cd06261">
    <property type="entry name" value="TM_PBP2"/>
    <property type="match status" value="1"/>
</dbReference>
<dbReference type="PANTHER" id="PTHR43357:SF3">
    <property type="entry name" value="FE(3+)-TRANSPORT SYSTEM PERMEASE PROTEIN FBPB 2"/>
    <property type="match status" value="1"/>
</dbReference>
<reference evidence="10 11" key="1">
    <citation type="submission" date="2018-02" db="EMBL/GenBank/DDBJ databases">
        <title>Comparative genomes isolates from brazilian mangrove.</title>
        <authorList>
            <person name="Araujo J.E."/>
            <person name="Taketani R.G."/>
            <person name="Silva M.C.P."/>
            <person name="Loureco M.V."/>
            <person name="Andreote F.D."/>
        </authorList>
    </citation>
    <scope>NUCLEOTIDE SEQUENCE [LARGE SCALE GENOMIC DNA]</scope>
    <source>
        <strain evidence="10 11">Hex-1 MGV</strain>
    </source>
</reference>
<dbReference type="PANTHER" id="PTHR43357">
    <property type="entry name" value="INNER MEMBRANE ABC TRANSPORTER PERMEASE PROTEIN YDCV"/>
    <property type="match status" value="1"/>
</dbReference>
<proteinExistence type="predicted"/>
<dbReference type="EMBL" id="PUHY01000010">
    <property type="protein sequence ID" value="PQO34330.1"/>
    <property type="molecule type" value="Genomic_DNA"/>
</dbReference>
<dbReference type="Gene3D" id="1.10.3720.10">
    <property type="entry name" value="MetI-like"/>
    <property type="match status" value="2"/>
</dbReference>
<feature type="transmembrane region" description="Helical" evidence="8">
    <location>
        <begin position="178"/>
        <end position="205"/>
    </location>
</feature>
<sequence>MTSDFSPTRNHVIGISAVSLVLAVLAGLLLVWGDPLSISLTGSSLKFALATVLCTLPPAIVTALLLFRTNIAGRGTLQTLLVVWLFLPIYVHIAGWRNLFGPQGWLEIANPFDPSANLIDGWTGVIWLHSLAAFPWAVLLTGVAFGRGPASLEEDARLDVSPLIVLARVTLRQSWDAILVAAAWIAIAVFGEMSIASVCNVRTYAEVVFTGIPLGQSTSETGLTIAPGAMVIVGLVLLAAWVAEAMRPRGQEVATRRPTPLPLGRQRWLWTLLVWLLFLAALGPPIVGLIYKVGITIDQVNGEFIRGWSLGKAVQLTLSSVTVYAPELKWTLAIGGAVAFVTTIIALLLSDWATRSRFGAWFVTLFCAALFALPGPIVGLSIAWGTNRPWLAWLAPLIDRSIFAPVLAILTITLPIVTFYYWHAFASQRQLHEMAAIDGSNWWRTWTRVILPGNVSSIAAGTLMAYVLGCNDVAASVLVLPAGIDTISRRIFGLLHFGGEDNVAGILLMNLIVVAILATLIRYLAGRSDFSDSLP</sequence>
<feature type="transmembrane region" description="Helical" evidence="8">
    <location>
        <begin position="225"/>
        <end position="247"/>
    </location>
</feature>
<keyword evidence="6 8" id="KW-1133">Transmembrane helix</keyword>
<feature type="transmembrane region" description="Helical" evidence="8">
    <location>
        <begin position="45"/>
        <end position="67"/>
    </location>
</feature>
<gene>
    <name evidence="10" type="ORF">C5Y83_12420</name>
</gene>
<feature type="transmembrane region" description="Helical" evidence="8">
    <location>
        <begin position="12"/>
        <end position="33"/>
    </location>
</feature>
<feature type="domain" description="ABC transmembrane type-1" evidence="9">
    <location>
        <begin position="328"/>
        <end position="525"/>
    </location>
</feature>
<keyword evidence="7 8" id="KW-0472">Membrane</keyword>
<feature type="transmembrane region" description="Helical" evidence="8">
    <location>
        <begin position="330"/>
        <end position="349"/>
    </location>
</feature>
<evidence type="ECO:0000256" key="1">
    <source>
        <dbReference type="ARBA" id="ARBA00004429"/>
    </source>
</evidence>
<evidence type="ECO:0000256" key="5">
    <source>
        <dbReference type="ARBA" id="ARBA00022692"/>
    </source>
</evidence>
<dbReference type="PROSITE" id="PS50928">
    <property type="entry name" value="ABC_TM1"/>
    <property type="match status" value="1"/>
</dbReference>
<feature type="transmembrane region" description="Helical" evidence="8">
    <location>
        <begin position="361"/>
        <end position="382"/>
    </location>
</feature>
<dbReference type="SUPFAM" id="SSF161098">
    <property type="entry name" value="MetI-like"/>
    <property type="match status" value="2"/>
</dbReference>
<evidence type="ECO:0000313" key="11">
    <source>
        <dbReference type="Proteomes" id="UP000238322"/>
    </source>
</evidence>
<comment type="caution">
    <text evidence="10">The sequence shown here is derived from an EMBL/GenBank/DDBJ whole genome shotgun (WGS) entry which is preliminary data.</text>
</comment>
<evidence type="ECO:0000256" key="3">
    <source>
        <dbReference type="ARBA" id="ARBA00022475"/>
    </source>
</evidence>
<dbReference type="Proteomes" id="UP000238322">
    <property type="component" value="Unassembled WGS sequence"/>
</dbReference>
<feature type="transmembrane region" description="Helical" evidence="8">
    <location>
        <begin position="79"/>
        <end position="96"/>
    </location>
</feature>
<comment type="subcellular location">
    <subcellularLocation>
        <location evidence="1">Cell inner membrane</location>
        <topology evidence="1">Multi-pass membrane protein</topology>
    </subcellularLocation>
</comment>
<keyword evidence="4" id="KW-0997">Cell inner membrane</keyword>
<name>A0A2S8FQK9_9BACT</name>
<accession>A0A2S8FQK9</accession>